<dbReference type="GO" id="GO:0005829">
    <property type="term" value="C:cytosol"/>
    <property type="evidence" value="ECO:0007669"/>
    <property type="project" value="TreeGrafter"/>
</dbReference>
<dbReference type="GO" id="GO:0008173">
    <property type="term" value="F:RNA methyltransferase activity"/>
    <property type="evidence" value="ECO:0007669"/>
    <property type="project" value="InterPro"/>
</dbReference>
<dbReference type="InterPro" id="IPR001537">
    <property type="entry name" value="SpoU_MeTrfase"/>
</dbReference>
<name>A0A0H5DQJ5_9BACT</name>
<dbReference type="Pfam" id="PF00588">
    <property type="entry name" value="SpoU_methylase"/>
    <property type="match status" value="1"/>
</dbReference>
<dbReference type="Pfam" id="PF08032">
    <property type="entry name" value="SpoU_sub_bind"/>
    <property type="match status" value="1"/>
</dbReference>
<keyword evidence="5" id="KW-1185">Reference proteome</keyword>
<keyword evidence="2 4" id="KW-0808">Transferase</keyword>
<dbReference type="PANTHER" id="PTHR46429">
    <property type="entry name" value="23S RRNA (GUANOSINE-2'-O-)-METHYLTRANSFERASE RLMB"/>
    <property type="match status" value="1"/>
</dbReference>
<evidence type="ECO:0000256" key="2">
    <source>
        <dbReference type="ARBA" id="ARBA00022679"/>
    </source>
</evidence>
<dbReference type="GO" id="GO:0003723">
    <property type="term" value="F:RNA binding"/>
    <property type="evidence" value="ECO:0007669"/>
    <property type="project" value="InterPro"/>
</dbReference>
<dbReference type="InterPro" id="IPR004441">
    <property type="entry name" value="rRNA_MeTrfase_TrmH"/>
</dbReference>
<dbReference type="AlphaFoldDB" id="A0A0H5DQJ5"/>
<dbReference type="EMBL" id="CWGJ01000012">
    <property type="protein sequence ID" value="CRX38353.1"/>
    <property type="molecule type" value="Genomic_DNA"/>
</dbReference>
<dbReference type="GO" id="GO:0032259">
    <property type="term" value="P:methylation"/>
    <property type="evidence" value="ECO:0007669"/>
    <property type="project" value="UniProtKB-KW"/>
</dbReference>
<dbReference type="SMART" id="SM00967">
    <property type="entry name" value="SpoU_sub_bind"/>
    <property type="match status" value="1"/>
</dbReference>
<dbReference type="InterPro" id="IPR029026">
    <property type="entry name" value="tRNA_m1G_MTases_N"/>
</dbReference>
<dbReference type="SUPFAM" id="SSF55315">
    <property type="entry name" value="L30e-like"/>
    <property type="match status" value="1"/>
</dbReference>
<keyword evidence="1 4" id="KW-0489">Methyltransferase</keyword>
<dbReference type="InterPro" id="IPR029028">
    <property type="entry name" value="Alpha/beta_knot_MTases"/>
</dbReference>
<evidence type="ECO:0000313" key="4">
    <source>
        <dbReference type="EMBL" id="CRX38353.1"/>
    </source>
</evidence>
<reference evidence="5" key="1">
    <citation type="submission" date="2015-06" db="EMBL/GenBank/DDBJ databases">
        <authorList>
            <person name="Bertelli C."/>
        </authorList>
    </citation>
    <scope>NUCLEOTIDE SEQUENCE [LARGE SCALE GENOMIC DNA]</scope>
    <source>
        <strain evidence="5">CRIB-30</strain>
    </source>
</reference>
<dbReference type="PANTHER" id="PTHR46429:SF1">
    <property type="entry name" value="23S RRNA (GUANOSINE-2'-O-)-METHYLTRANSFERASE RLMB"/>
    <property type="match status" value="1"/>
</dbReference>
<dbReference type="EC" id="2.1.1.-" evidence="4"/>
<organism evidence="4 5">
    <name type="scientific">Estrella lausannensis</name>
    <dbReference type="NCBI Taxonomy" id="483423"/>
    <lineage>
        <taxon>Bacteria</taxon>
        <taxon>Pseudomonadati</taxon>
        <taxon>Chlamydiota</taxon>
        <taxon>Chlamydiia</taxon>
        <taxon>Parachlamydiales</taxon>
        <taxon>Candidatus Criblamydiaceae</taxon>
        <taxon>Estrella</taxon>
    </lineage>
</organism>
<dbReference type="CDD" id="cd18103">
    <property type="entry name" value="SpoU-like_RlmB"/>
    <property type="match status" value="1"/>
</dbReference>
<evidence type="ECO:0000256" key="1">
    <source>
        <dbReference type="ARBA" id="ARBA00022603"/>
    </source>
</evidence>
<sequence length="260" mass="28297">MNRKPRFRENVKPARIHFSGSLVIGNRAVREVLSYKPKAVAHLYFAKKEDGLEEDMLKIARDHQIQLHKVSKDELTSLAGTDSHQGIAAAMRGSSQISLDEFMRKHESKDRTLLVALDSIYDPQNLGAIMRAAECFGAAGVMWSKNRGVDLTPSATKASAGACELLDVVKVSNLVQAVQELKEDGFEVVAADASSDAGSLTDFIFPPKCILLLGSEGEGIRPLLLKQADHRVFIPMLGKIASLNVSQAGAVMLSWWARGA</sequence>
<accession>A0A0H5DQJ5</accession>
<dbReference type="InterPro" id="IPR013123">
    <property type="entry name" value="SpoU_subst-bd"/>
</dbReference>
<protein>
    <submittedName>
        <fullName evidence="4">Putative 23S rRNA (Guanosine-2'-O-)-methyltransferase</fullName>
        <ecNumber evidence="4">2.1.1.-</ecNumber>
    </submittedName>
</protein>
<dbReference type="InterPro" id="IPR029064">
    <property type="entry name" value="Ribosomal_eL30-like_sf"/>
</dbReference>
<evidence type="ECO:0000313" key="5">
    <source>
        <dbReference type="Proteomes" id="UP000220251"/>
    </source>
</evidence>
<proteinExistence type="predicted"/>
<gene>
    <name evidence="4" type="primary">rlmB</name>
    <name evidence="4" type="ORF">ELAC_1008</name>
</gene>
<dbReference type="Gene3D" id="3.40.1280.10">
    <property type="match status" value="1"/>
</dbReference>
<dbReference type="NCBIfam" id="TIGR00186">
    <property type="entry name" value="rRNA_methyl_3"/>
    <property type="match status" value="1"/>
</dbReference>
<dbReference type="SUPFAM" id="SSF75217">
    <property type="entry name" value="alpha/beta knot"/>
    <property type="match status" value="1"/>
</dbReference>
<dbReference type="Gene3D" id="3.30.1330.30">
    <property type="match status" value="1"/>
</dbReference>
<evidence type="ECO:0000259" key="3">
    <source>
        <dbReference type="SMART" id="SM00967"/>
    </source>
</evidence>
<dbReference type="Proteomes" id="UP000220251">
    <property type="component" value="Unassembled WGS sequence"/>
</dbReference>
<dbReference type="GO" id="GO:0006396">
    <property type="term" value="P:RNA processing"/>
    <property type="evidence" value="ECO:0007669"/>
    <property type="project" value="InterPro"/>
</dbReference>
<feature type="domain" description="RNA 2-O ribose methyltransferase substrate binding" evidence="3">
    <location>
        <begin position="22"/>
        <end position="97"/>
    </location>
</feature>
<dbReference type="OrthoDB" id="9794400at2"/>
<dbReference type="RefSeq" id="WP_098038217.1">
    <property type="nucleotide sequence ID" value="NZ_CWGJ01000012.1"/>
</dbReference>